<dbReference type="EC" id="2.7.8.5" evidence="5"/>
<evidence type="ECO:0000256" key="13">
    <source>
        <dbReference type="ARBA" id="ARBA00023264"/>
    </source>
</evidence>
<evidence type="ECO:0000256" key="2">
    <source>
        <dbReference type="ARBA" id="ARBA00005042"/>
    </source>
</evidence>
<sequence length="182" mass="19809">MDFYSFGSLPNLITFGRLILVPVIISLITAQRWKEACIAFIVAGISDGLDGWIAKTFNWRTELGAYLDPIADKALLVSIFVTLAIVGAIPATIAIIVVARDVMIVGAFLIARILDKPLKVRPLWISKLNTLAQILFAALVLSVEAFGVSKGAWFDASLYIVAALALASLGAYFNRWIRHMSA</sequence>
<evidence type="ECO:0000256" key="12">
    <source>
        <dbReference type="ARBA" id="ARBA00023209"/>
    </source>
</evidence>
<dbReference type="Pfam" id="PF01066">
    <property type="entry name" value="CDP-OH_P_transf"/>
    <property type="match status" value="1"/>
</dbReference>
<dbReference type="PIRSF" id="PIRSF000847">
    <property type="entry name" value="Phos_ph_gly_syn"/>
    <property type="match status" value="1"/>
</dbReference>
<dbReference type="PANTHER" id="PTHR14269:SF62">
    <property type="entry name" value="CDP-DIACYLGLYCEROL--GLYCEROL-3-PHOSPHATE 3-PHOSPHATIDYLTRANSFERASE 1, CHLOROPLASTIC"/>
    <property type="match status" value="1"/>
</dbReference>
<keyword evidence="12" id="KW-0594">Phospholipid biosynthesis</keyword>
<evidence type="ECO:0000313" key="17">
    <source>
        <dbReference type="Proteomes" id="UP000236286"/>
    </source>
</evidence>
<comment type="similarity">
    <text evidence="4">Belongs to the CDP-alcohol phosphatidyltransferase class-I family.</text>
</comment>
<comment type="caution">
    <text evidence="16">The sequence shown here is derived from an EMBL/GenBank/DDBJ whole genome shotgun (WGS) entry which is preliminary data.</text>
</comment>
<dbReference type="InterPro" id="IPR043130">
    <property type="entry name" value="CDP-OH_PTrfase_TM_dom"/>
</dbReference>
<evidence type="ECO:0000256" key="3">
    <source>
        <dbReference type="ARBA" id="ARBA00005189"/>
    </source>
</evidence>
<reference evidence="16 17" key="1">
    <citation type="submission" date="2017-10" db="EMBL/GenBank/DDBJ databases">
        <title>Genome announcement of Methylocella silvestris TVC from permafrost.</title>
        <authorList>
            <person name="Wang J."/>
            <person name="Geng K."/>
            <person name="Ul-Haque F."/>
            <person name="Crombie A.T."/>
            <person name="Street L.E."/>
            <person name="Wookey P.A."/>
            <person name="Murrell J.C."/>
            <person name="Pratscher J."/>
        </authorList>
    </citation>
    <scope>NUCLEOTIDE SEQUENCE [LARGE SCALE GENOMIC DNA]</scope>
    <source>
        <strain evidence="16 17">TVC</strain>
    </source>
</reference>
<dbReference type="GO" id="GO:0016020">
    <property type="term" value="C:membrane"/>
    <property type="evidence" value="ECO:0007669"/>
    <property type="project" value="UniProtKB-SubCell"/>
</dbReference>
<gene>
    <name evidence="16" type="ORF">CR492_05770</name>
</gene>
<dbReference type="FunFam" id="1.20.120.1760:FF:000033">
    <property type="entry name" value="CDP-alcohol phosphatidyltransferase"/>
    <property type="match status" value="1"/>
</dbReference>
<comment type="pathway">
    <text evidence="3">Lipid metabolism.</text>
</comment>
<evidence type="ECO:0000256" key="1">
    <source>
        <dbReference type="ARBA" id="ARBA00004141"/>
    </source>
</evidence>
<keyword evidence="9 15" id="KW-1133">Transmembrane helix</keyword>
<keyword evidence="7" id="KW-0444">Lipid biosynthesis</keyword>
<dbReference type="InterPro" id="IPR000462">
    <property type="entry name" value="CDP-OH_P_trans"/>
</dbReference>
<feature type="transmembrane region" description="Helical" evidence="15">
    <location>
        <begin position="153"/>
        <end position="173"/>
    </location>
</feature>
<dbReference type="Gene3D" id="1.20.120.1760">
    <property type="match status" value="1"/>
</dbReference>
<feature type="transmembrane region" description="Helical" evidence="15">
    <location>
        <begin position="120"/>
        <end position="141"/>
    </location>
</feature>
<keyword evidence="10" id="KW-0443">Lipid metabolism</keyword>
<comment type="pathway">
    <text evidence="2">Phospholipid metabolism; phosphatidylglycerol biosynthesis; phosphatidylglycerol from CDP-diacylglycerol: step 1/2.</text>
</comment>
<evidence type="ECO:0000256" key="14">
    <source>
        <dbReference type="ARBA" id="ARBA00048586"/>
    </source>
</evidence>
<dbReference type="RefSeq" id="WP_102842798.1">
    <property type="nucleotide sequence ID" value="NZ_PDZR01000004.1"/>
</dbReference>
<dbReference type="Proteomes" id="UP000236286">
    <property type="component" value="Unassembled WGS sequence"/>
</dbReference>
<dbReference type="EMBL" id="PDZR01000004">
    <property type="protein sequence ID" value="PNG26832.1"/>
    <property type="molecule type" value="Genomic_DNA"/>
</dbReference>
<dbReference type="InterPro" id="IPR004570">
    <property type="entry name" value="Phosphatidylglycerol_P_synth"/>
</dbReference>
<keyword evidence="11 15" id="KW-0472">Membrane</keyword>
<evidence type="ECO:0000256" key="4">
    <source>
        <dbReference type="ARBA" id="ARBA00010441"/>
    </source>
</evidence>
<feature type="transmembrane region" description="Helical" evidence="15">
    <location>
        <begin position="37"/>
        <end position="54"/>
    </location>
</feature>
<organism evidence="16 17">
    <name type="scientific">Methylocella silvestris</name>
    <dbReference type="NCBI Taxonomy" id="199596"/>
    <lineage>
        <taxon>Bacteria</taxon>
        <taxon>Pseudomonadati</taxon>
        <taxon>Pseudomonadota</taxon>
        <taxon>Alphaproteobacteria</taxon>
        <taxon>Hyphomicrobiales</taxon>
        <taxon>Beijerinckiaceae</taxon>
        <taxon>Methylocella</taxon>
    </lineage>
</organism>
<feature type="transmembrane region" description="Helical" evidence="15">
    <location>
        <begin position="74"/>
        <end position="99"/>
    </location>
</feature>
<evidence type="ECO:0000256" key="9">
    <source>
        <dbReference type="ARBA" id="ARBA00022989"/>
    </source>
</evidence>
<comment type="subcellular location">
    <subcellularLocation>
        <location evidence="1">Membrane</location>
        <topology evidence="1">Multi-pass membrane protein</topology>
    </subcellularLocation>
</comment>
<keyword evidence="13" id="KW-1208">Phospholipid metabolism</keyword>
<accession>A0A2J7TJ83</accession>
<dbReference type="GO" id="GO:0046474">
    <property type="term" value="P:glycerophospholipid biosynthetic process"/>
    <property type="evidence" value="ECO:0007669"/>
    <property type="project" value="TreeGrafter"/>
</dbReference>
<evidence type="ECO:0000256" key="7">
    <source>
        <dbReference type="ARBA" id="ARBA00022516"/>
    </source>
</evidence>
<evidence type="ECO:0000256" key="8">
    <source>
        <dbReference type="ARBA" id="ARBA00022692"/>
    </source>
</evidence>
<evidence type="ECO:0000313" key="16">
    <source>
        <dbReference type="EMBL" id="PNG26832.1"/>
    </source>
</evidence>
<dbReference type="AlphaFoldDB" id="A0A2J7TJ83"/>
<dbReference type="GO" id="GO:0008444">
    <property type="term" value="F:CDP-diacylglycerol-glycerol-3-phosphate 3-phosphatidyltransferase activity"/>
    <property type="evidence" value="ECO:0007669"/>
    <property type="project" value="UniProtKB-EC"/>
</dbReference>
<feature type="transmembrane region" description="Helical" evidence="15">
    <location>
        <begin position="12"/>
        <end position="30"/>
    </location>
</feature>
<evidence type="ECO:0000256" key="11">
    <source>
        <dbReference type="ARBA" id="ARBA00023136"/>
    </source>
</evidence>
<name>A0A2J7TJ83_METSI</name>
<evidence type="ECO:0000256" key="6">
    <source>
        <dbReference type="ARBA" id="ARBA00014944"/>
    </source>
</evidence>
<dbReference type="OrthoDB" id="9796672at2"/>
<dbReference type="PANTHER" id="PTHR14269">
    <property type="entry name" value="CDP-DIACYLGLYCEROL--GLYCEROL-3-PHOSPHATE 3-PHOSPHATIDYLTRANSFERASE-RELATED"/>
    <property type="match status" value="1"/>
</dbReference>
<evidence type="ECO:0000256" key="5">
    <source>
        <dbReference type="ARBA" id="ARBA00013170"/>
    </source>
</evidence>
<evidence type="ECO:0000256" key="15">
    <source>
        <dbReference type="SAM" id="Phobius"/>
    </source>
</evidence>
<keyword evidence="16" id="KW-0808">Transferase</keyword>
<evidence type="ECO:0000256" key="10">
    <source>
        <dbReference type="ARBA" id="ARBA00023098"/>
    </source>
</evidence>
<comment type="catalytic activity">
    <reaction evidence="14">
        <text>a CDP-1,2-diacyl-sn-glycerol + sn-glycerol 3-phosphate = a 1,2-diacyl-sn-glycero-3-phospho-(1'-sn-glycero-3'-phosphate) + CMP + H(+)</text>
        <dbReference type="Rhea" id="RHEA:12593"/>
        <dbReference type="ChEBI" id="CHEBI:15378"/>
        <dbReference type="ChEBI" id="CHEBI:57597"/>
        <dbReference type="ChEBI" id="CHEBI:58332"/>
        <dbReference type="ChEBI" id="CHEBI:60110"/>
        <dbReference type="ChEBI" id="CHEBI:60377"/>
        <dbReference type="EC" id="2.7.8.5"/>
    </reaction>
</comment>
<proteinExistence type="inferred from homology"/>
<dbReference type="InterPro" id="IPR050324">
    <property type="entry name" value="CDP-alcohol_PTase-I"/>
</dbReference>
<keyword evidence="8 15" id="KW-0812">Transmembrane</keyword>
<protein>
    <recommendedName>
        <fullName evidence="6">CDP-diacylglycerol--glycerol-3-phosphate 3-phosphatidyltransferase</fullName>
        <ecNumber evidence="5">2.7.8.5</ecNumber>
    </recommendedName>
</protein>